<dbReference type="AlphaFoldDB" id="G4SW52"/>
<evidence type="ECO:0000256" key="1">
    <source>
        <dbReference type="SAM" id="Phobius"/>
    </source>
</evidence>
<accession>G4SW52</accession>
<dbReference type="Proteomes" id="UP000008315">
    <property type="component" value="Chromosome"/>
</dbReference>
<dbReference type="RefSeq" id="WP_014146782.1">
    <property type="nucleotide sequence ID" value="NC_016112.1"/>
</dbReference>
<evidence type="ECO:0000313" key="2">
    <source>
        <dbReference type="EMBL" id="CCE21973.1"/>
    </source>
</evidence>
<gene>
    <name evidence="2" type="ordered locus">MEALZ_0273</name>
</gene>
<keyword evidence="1" id="KW-0472">Membrane</keyword>
<evidence type="ECO:0000313" key="3">
    <source>
        <dbReference type="Proteomes" id="UP000008315"/>
    </source>
</evidence>
<organism evidence="2 3">
    <name type="scientific">Methylotuvimicrobium alcaliphilum (strain DSM 19304 / NCIMB 14124 / VKM B-2133 / 20Z)</name>
    <name type="common">Methylomicrobium alcaliphilum</name>
    <dbReference type="NCBI Taxonomy" id="1091494"/>
    <lineage>
        <taxon>Bacteria</taxon>
        <taxon>Pseudomonadati</taxon>
        <taxon>Pseudomonadota</taxon>
        <taxon>Gammaproteobacteria</taxon>
        <taxon>Methylococcales</taxon>
        <taxon>Methylococcaceae</taxon>
        <taxon>Methylotuvimicrobium</taxon>
    </lineage>
</organism>
<keyword evidence="1" id="KW-0812">Transmembrane</keyword>
<dbReference type="STRING" id="1091494.MEALZ_0273"/>
<dbReference type="InterPro" id="IPR054636">
    <property type="entry name" value="CydP"/>
</dbReference>
<dbReference type="NCBIfam" id="NF045611">
    <property type="entry name" value="small_CydP"/>
    <property type="match status" value="1"/>
</dbReference>
<protein>
    <submittedName>
        <fullName evidence="2">Uncharacterized protein</fullName>
    </submittedName>
</protein>
<name>G4SW52_META2</name>
<dbReference type="PATRIC" id="fig|271065.3.peg.284"/>
<reference evidence="3" key="1">
    <citation type="journal article" date="2012" name="J. Bacteriol.">
        <title>Genome sequence of the haloalkaliphilic methanotrophic bacterium Methylomicrobium alcaliphilum 20Z.</title>
        <authorList>
            <person name="Vuilleumier S."/>
            <person name="Khmelenina V.N."/>
            <person name="Bringel F."/>
            <person name="Reshetnikov A.S."/>
            <person name="Lajus A."/>
            <person name="Mangenot S."/>
            <person name="Rouy Z."/>
            <person name="Op den Camp H.J."/>
            <person name="Jetten M.S."/>
            <person name="Dispirito A.A."/>
            <person name="Dunfield P."/>
            <person name="Klotz M.G."/>
            <person name="Semrau J.D."/>
            <person name="Stein L.Y."/>
            <person name="Barbe V."/>
            <person name="Medigue C."/>
            <person name="Trotsenko Y.A."/>
            <person name="Kalyuzhnaya M.G."/>
        </authorList>
    </citation>
    <scope>NUCLEOTIDE SEQUENCE [LARGE SCALE GENOMIC DNA]</scope>
    <source>
        <strain evidence="3">DSM 19304 / NCIMB 14124 / VKM B-2133 / 20Z</strain>
    </source>
</reference>
<dbReference type="EMBL" id="FO082060">
    <property type="protein sequence ID" value="CCE21973.1"/>
    <property type="molecule type" value="Genomic_DNA"/>
</dbReference>
<proteinExistence type="predicted"/>
<sequence>MKVSLTRQLAGVLAVKFLLLWGLWFAFFRPEPRPQDRSDLAARLYGERPSSDFSSSVGEK</sequence>
<feature type="transmembrane region" description="Helical" evidence="1">
    <location>
        <begin position="6"/>
        <end position="28"/>
    </location>
</feature>
<dbReference type="HOGENOM" id="CLU_2936263_0_0_6"/>
<dbReference type="KEGG" id="mah:MEALZ_0273"/>
<keyword evidence="3" id="KW-1185">Reference proteome</keyword>
<keyword evidence="1" id="KW-1133">Transmembrane helix</keyword>